<reference evidence="2" key="1">
    <citation type="submission" date="2016-10" db="EMBL/GenBank/DDBJ databases">
        <authorList>
            <person name="Varghese N."/>
            <person name="Submissions S."/>
        </authorList>
    </citation>
    <scope>NUCLEOTIDE SEQUENCE [LARGE SCALE GENOMIC DNA]</scope>
    <source>
        <strain evidence="2">DUS833</strain>
    </source>
</reference>
<keyword evidence="2" id="KW-1185">Reference proteome</keyword>
<accession>A0A1H1KIF1</accession>
<dbReference type="AlphaFoldDB" id="A0A1H1KIF1"/>
<dbReference type="Proteomes" id="UP000199365">
    <property type="component" value="Unassembled WGS sequence"/>
</dbReference>
<gene>
    <name evidence="1" type="ORF">SAMN05445850_7988</name>
</gene>
<protein>
    <submittedName>
        <fullName evidence="1">Uncharacterized protein</fullName>
    </submittedName>
</protein>
<proteinExistence type="predicted"/>
<evidence type="ECO:0000313" key="1">
    <source>
        <dbReference type="EMBL" id="SDR61832.1"/>
    </source>
</evidence>
<sequence length="41" mass="4544">MAAFGTTWDLAVDAGFVDRAYPRMPPVAITTLAWMLQTGDW</sequence>
<organism evidence="1 2">
    <name type="scientific">Paraburkholderia tuberum</name>
    <dbReference type="NCBI Taxonomy" id="157910"/>
    <lineage>
        <taxon>Bacteria</taxon>
        <taxon>Pseudomonadati</taxon>
        <taxon>Pseudomonadota</taxon>
        <taxon>Betaproteobacteria</taxon>
        <taxon>Burkholderiales</taxon>
        <taxon>Burkholderiaceae</taxon>
        <taxon>Paraburkholderia</taxon>
    </lineage>
</organism>
<dbReference type="EMBL" id="FNKX01000004">
    <property type="protein sequence ID" value="SDR61832.1"/>
    <property type="molecule type" value="Genomic_DNA"/>
</dbReference>
<evidence type="ECO:0000313" key="2">
    <source>
        <dbReference type="Proteomes" id="UP000199365"/>
    </source>
</evidence>
<name>A0A1H1KIF1_9BURK</name>